<proteinExistence type="predicted"/>
<name>A0A0E9QPY6_ANGAN</name>
<organism evidence="1">
    <name type="scientific">Anguilla anguilla</name>
    <name type="common">European freshwater eel</name>
    <name type="synonym">Muraena anguilla</name>
    <dbReference type="NCBI Taxonomy" id="7936"/>
    <lineage>
        <taxon>Eukaryota</taxon>
        <taxon>Metazoa</taxon>
        <taxon>Chordata</taxon>
        <taxon>Craniata</taxon>
        <taxon>Vertebrata</taxon>
        <taxon>Euteleostomi</taxon>
        <taxon>Actinopterygii</taxon>
        <taxon>Neopterygii</taxon>
        <taxon>Teleostei</taxon>
        <taxon>Anguilliformes</taxon>
        <taxon>Anguillidae</taxon>
        <taxon>Anguilla</taxon>
    </lineage>
</organism>
<reference evidence="1" key="2">
    <citation type="journal article" date="2015" name="Fish Shellfish Immunol.">
        <title>Early steps in the European eel (Anguilla anguilla)-Vibrio vulnificus interaction in the gills: Role of the RtxA13 toxin.</title>
        <authorList>
            <person name="Callol A."/>
            <person name="Pajuelo D."/>
            <person name="Ebbesson L."/>
            <person name="Teles M."/>
            <person name="MacKenzie S."/>
            <person name="Amaro C."/>
        </authorList>
    </citation>
    <scope>NUCLEOTIDE SEQUENCE</scope>
</reference>
<dbReference type="EMBL" id="GBXM01089571">
    <property type="protein sequence ID" value="JAH19006.1"/>
    <property type="molecule type" value="Transcribed_RNA"/>
</dbReference>
<sequence length="25" mass="2644">MFSAVKLPDELSVEAAKLLSLVLLG</sequence>
<reference evidence="1" key="1">
    <citation type="submission" date="2014-11" db="EMBL/GenBank/DDBJ databases">
        <authorList>
            <person name="Amaro Gonzalez C."/>
        </authorList>
    </citation>
    <scope>NUCLEOTIDE SEQUENCE</scope>
</reference>
<evidence type="ECO:0000313" key="1">
    <source>
        <dbReference type="EMBL" id="JAH19006.1"/>
    </source>
</evidence>
<dbReference type="AlphaFoldDB" id="A0A0E9QPY6"/>
<accession>A0A0E9QPY6</accession>
<protein>
    <submittedName>
        <fullName evidence="1">Uncharacterized protein</fullName>
    </submittedName>
</protein>